<protein>
    <submittedName>
        <fullName evidence="1">Uncharacterized protein</fullName>
    </submittedName>
</protein>
<name>A0A2P5FQA2_TREOI</name>
<evidence type="ECO:0000313" key="1">
    <source>
        <dbReference type="EMBL" id="PON99920.1"/>
    </source>
</evidence>
<keyword evidence="2" id="KW-1185">Reference proteome</keyword>
<dbReference type="InParanoid" id="A0A2P5FQA2"/>
<reference evidence="2" key="1">
    <citation type="submission" date="2016-06" db="EMBL/GenBank/DDBJ databases">
        <title>Parallel loss of symbiosis genes in relatives of nitrogen-fixing non-legume Parasponia.</title>
        <authorList>
            <person name="Van Velzen R."/>
            <person name="Holmer R."/>
            <person name="Bu F."/>
            <person name="Rutten L."/>
            <person name="Van Zeijl A."/>
            <person name="Liu W."/>
            <person name="Santuari L."/>
            <person name="Cao Q."/>
            <person name="Sharma T."/>
            <person name="Shen D."/>
            <person name="Roswanjaya Y."/>
            <person name="Wardhani T."/>
            <person name="Kalhor M.S."/>
            <person name="Jansen J."/>
            <person name="Van den Hoogen J."/>
            <person name="Gungor B."/>
            <person name="Hartog M."/>
            <person name="Hontelez J."/>
            <person name="Verver J."/>
            <person name="Yang W.-C."/>
            <person name="Schijlen E."/>
            <person name="Repin R."/>
            <person name="Schilthuizen M."/>
            <person name="Schranz E."/>
            <person name="Heidstra R."/>
            <person name="Miyata K."/>
            <person name="Fedorova E."/>
            <person name="Kohlen W."/>
            <person name="Bisseling T."/>
            <person name="Smit S."/>
            <person name="Geurts R."/>
        </authorList>
    </citation>
    <scope>NUCLEOTIDE SEQUENCE [LARGE SCALE GENOMIC DNA]</scope>
    <source>
        <strain evidence="2">cv. RG33-2</strain>
    </source>
</reference>
<evidence type="ECO:0000313" key="2">
    <source>
        <dbReference type="Proteomes" id="UP000237000"/>
    </source>
</evidence>
<organism evidence="1 2">
    <name type="scientific">Trema orientale</name>
    <name type="common">Charcoal tree</name>
    <name type="synonym">Celtis orientalis</name>
    <dbReference type="NCBI Taxonomy" id="63057"/>
    <lineage>
        <taxon>Eukaryota</taxon>
        <taxon>Viridiplantae</taxon>
        <taxon>Streptophyta</taxon>
        <taxon>Embryophyta</taxon>
        <taxon>Tracheophyta</taxon>
        <taxon>Spermatophyta</taxon>
        <taxon>Magnoliopsida</taxon>
        <taxon>eudicotyledons</taxon>
        <taxon>Gunneridae</taxon>
        <taxon>Pentapetalae</taxon>
        <taxon>rosids</taxon>
        <taxon>fabids</taxon>
        <taxon>Rosales</taxon>
        <taxon>Cannabaceae</taxon>
        <taxon>Trema</taxon>
    </lineage>
</organism>
<sequence>MHVTNIMKQEVVRFEYYHHSDQVFEPFYFLNACSNLYHCIYVFELDKLLKASFVYNSTSRACNNCSCSVLIMLTVVEELMMLGCFKDTKYQSLTNIRELGKFLQTHCNLNSGFCISFCVHLCVTGFLKFLGCLFA</sequence>
<accession>A0A2P5FQA2</accession>
<dbReference type="AlphaFoldDB" id="A0A2P5FQA2"/>
<comment type="caution">
    <text evidence="1">The sequence shown here is derived from an EMBL/GenBank/DDBJ whole genome shotgun (WGS) entry which is preliminary data.</text>
</comment>
<gene>
    <name evidence="1" type="ORF">TorRG33x02_043380</name>
</gene>
<proteinExistence type="predicted"/>
<dbReference type="EMBL" id="JXTC01000016">
    <property type="protein sequence ID" value="PON99920.1"/>
    <property type="molecule type" value="Genomic_DNA"/>
</dbReference>
<dbReference type="Proteomes" id="UP000237000">
    <property type="component" value="Unassembled WGS sequence"/>
</dbReference>